<keyword evidence="3" id="KW-1185">Reference proteome</keyword>
<sequence length="560" mass="62646">MIEVHGDSVVIQTKTLYAIFQKGLITTLRSIAGESFIEISDGEVDKVASLELLYASGPHAELGRGPRGQIECRSLSDTCAEIRFSGWHADGVITLTEDEATGDLIVDPAAFSARPGVCACRWNVSGVLNDLELVAPFFQGVKLSLGDSLLQNTHWSWPHEWEAGLLILQGRTGGFWIHTEDTQYRYKSVQLGKNGAGAIGLESWAYGPVDNNLSAGGLSWKINVYTGDWQVPAATYRQWWWEAYGLQKVAETRAPWTKDVSMAISWCPNDVRILEALAKNVPPEKVLIHFPYWRTDAYDQHYPNYVATDAAIDFIQRGQEYGFHIAPHFNALEIDPSHHLFDLVRDFQYRHISTKEILGWGWDGVAIPVPSSNHQLTRNRSLNVMAKIHPGLKMWQSILMENMAKPVQQLKLDTVFLDVALATFNLHNCLVDNMTPTEGLHVELQQISKLSNGLVLAGEGLNEITAQTLSFAQVHLFRSYHDTISGLEGIGCPLNHFLFSKLTRSFGYSRLGGHTEEEKLRMRAHEAQGAIPTITIHSADELDEPNVEIQQMLKSVQEQH</sequence>
<dbReference type="RefSeq" id="WP_377942463.1">
    <property type="nucleotide sequence ID" value="NZ_JBHUCX010000020.1"/>
</dbReference>
<comment type="caution">
    <text evidence="2">The sequence shown here is derived from an EMBL/GenBank/DDBJ whole genome shotgun (WGS) entry which is preliminary data.</text>
</comment>
<evidence type="ECO:0000259" key="1">
    <source>
        <dbReference type="Pfam" id="PF19773"/>
    </source>
</evidence>
<name>A0ABW4JGN5_9BACL</name>
<organism evidence="2 3">
    <name type="scientific">Alicyclobacillus fodiniaquatilis</name>
    <dbReference type="NCBI Taxonomy" id="1661150"/>
    <lineage>
        <taxon>Bacteria</taxon>
        <taxon>Bacillati</taxon>
        <taxon>Bacillota</taxon>
        <taxon>Bacilli</taxon>
        <taxon>Bacillales</taxon>
        <taxon>Alicyclobacillaceae</taxon>
        <taxon>Alicyclobacillus</taxon>
    </lineage>
</organism>
<evidence type="ECO:0000313" key="2">
    <source>
        <dbReference type="EMBL" id="MFD1674600.1"/>
    </source>
</evidence>
<dbReference type="EMBL" id="JBHUCX010000020">
    <property type="protein sequence ID" value="MFD1674600.1"/>
    <property type="molecule type" value="Genomic_DNA"/>
</dbReference>
<proteinExistence type="predicted"/>
<reference evidence="3" key="1">
    <citation type="journal article" date="2019" name="Int. J. Syst. Evol. Microbiol.">
        <title>The Global Catalogue of Microorganisms (GCM) 10K type strain sequencing project: providing services to taxonomists for standard genome sequencing and annotation.</title>
        <authorList>
            <consortium name="The Broad Institute Genomics Platform"/>
            <consortium name="The Broad Institute Genome Sequencing Center for Infectious Disease"/>
            <person name="Wu L."/>
            <person name="Ma J."/>
        </authorList>
    </citation>
    <scope>NUCLEOTIDE SEQUENCE [LARGE SCALE GENOMIC DNA]</scope>
    <source>
        <strain evidence="3">CGMCC 1.12286</strain>
    </source>
</reference>
<accession>A0ABW4JGN5</accession>
<gene>
    <name evidence="2" type="ORF">ACFSB2_07755</name>
</gene>
<protein>
    <submittedName>
        <fullName evidence="2">DUF6259 domain-containing protein</fullName>
    </submittedName>
</protein>
<evidence type="ECO:0000313" key="3">
    <source>
        <dbReference type="Proteomes" id="UP001597079"/>
    </source>
</evidence>
<dbReference type="InterPro" id="IPR046226">
    <property type="entry name" value="DUF6259"/>
</dbReference>
<dbReference type="Pfam" id="PF19773">
    <property type="entry name" value="DUF6259"/>
    <property type="match status" value="1"/>
</dbReference>
<dbReference type="Proteomes" id="UP001597079">
    <property type="component" value="Unassembled WGS sequence"/>
</dbReference>
<feature type="domain" description="DUF6259" evidence="1">
    <location>
        <begin position="222"/>
        <end position="425"/>
    </location>
</feature>